<reference evidence="2 3" key="1">
    <citation type="submission" date="2019-05" db="EMBL/GenBank/DDBJ databases">
        <authorList>
            <person name="Lee S.D."/>
        </authorList>
    </citation>
    <scope>NUCLEOTIDE SEQUENCE [LARGE SCALE GENOMIC DNA]</scope>
    <source>
        <strain evidence="2 3">YC2-7</strain>
    </source>
</reference>
<comment type="caution">
    <text evidence="2">The sequence shown here is derived from an EMBL/GenBank/DDBJ whole genome shotgun (WGS) entry which is preliminary data.</text>
</comment>
<organism evidence="2 3">
    <name type="scientific">Antrihabitans stalactiti</name>
    <dbReference type="NCBI Taxonomy" id="2584121"/>
    <lineage>
        <taxon>Bacteria</taxon>
        <taxon>Bacillati</taxon>
        <taxon>Actinomycetota</taxon>
        <taxon>Actinomycetes</taxon>
        <taxon>Mycobacteriales</taxon>
        <taxon>Nocardiaceae</taxon>
        <taxon>Antrihabitans</taxon>
    </lineage>
</organism>
<dbReference type="PANTHER" id="PTHR32015:SF1">
    <property type="entry name" value="LIPASE"/>
    <property type="match status" value="1"/>
</dbReference>
<dbReference type="InterPro" id="IPR029058">
    <property type="entry name" value="AB_hydrolase_fold"/>
</dbReference>
<dbReference type="InterPro" id="IPR002918">
    <property type="entry name" value="Lipase_EstA/Esterase_EstB"/>
</dbReference>
<evidence type="ECO:0000313" key="3">
    <source>
        <dbReference type="Proteomes" id="UP000535543"/>
    </source>
</evidence>
<feature type="signal peptide" evidence="1">
    <location>
        <begin position="1"/>
        <end position="30"/>
    </location>
</feature>
<dbReference type="Pfam" id="PF01674">
    <property type="entry name" value="Lipase_2"/>
    <property type="match status" value="1"/>
</dbReference>
<accession>A0A848KSH6</accession>
<dbReference type="EMBL" id="VCQU01000015">
    <property type="protein sequence ID" value="NMN99200.1"/>
    <property type="molecule type" value="Genomic_DNA"/>
</dbReference>
<evidence type="ECO:0000256" key="1">
    <source>
        <dbReference type="SAM" id="SignalP"/>
    </source>
</evidence>
<dbReference type="SUPFAM" id="SSF53474">
    <property type="entry name" value="alpha/beta-Hydrolases"/>
    <property type="match status" value="1"/>
</dbReference>
<protein>
    <submittedName>
        <fullName evidence="2">Alpha/beta fold hydrolase</fullName>
    </submittedName>
</protein>
<dbReference type="Gene3D" id="3.40.50.1820">
    <property type="entry name" value="alpha/beta hydrolase"/>
    <property type="match status" value="1"/>
</dbReference>
<keyword evidence="3" id="KW-1185">Reference proteome</keyword>
<dbReference type="GO" id="GO:0016042">
    <property type="term" value="P:lipid catabolic process"/>
    <property type="evidence" value="ECO:0007669"/>
    <property type="project" value="InterPro"/>
</dbReference>
<dbReference type="AlphaFoldDB" id="A0A848KSH6"/>
<keyword evidence="2" id="KW-0378">Hydrolase</keyword>
<dbReference type="RefSeq" id="WP_169594256.1">
    <property type="nucleotide sequence ID" value="NZ_VCQU01000015.1"/>
</dbReference>
<name>A0A848KSH6_9NOCA</name>
<evidence type="ECO:0000313" key="2">
    <source>
        <dbReference type="EMBL" id="NMN99200.1"/>
    </source>
</evidence>
<keyword evidence="1" id="KW-0732">Signal</keyword>
<proteinExistence type="predicted"/>
<dbReference type="GO" id="GO:0016298">
    <property type="term" value="F:lipase activity"/>
    <property type="evidence" value="ECO:0007669"/>
    <property type="project" value="TreeGrafter"/>
</dbReference>
<sequence length="321" mass="33526">MEDVRPTMRAKIACLTCACALLLGPVAAKAEPQASPVGPAQSNWWSAYAYSLSNPTAIPIGLNDFGCVPSAAHPRPVVLVNGFLESVYVNWSLFGPQLKAAGYCVFGLNYGEVEGLPIHQIGPMRDSAAEIGAFVDHVLAATGAQEVDIVGHSEGGLVSLYYLNRLDGSDRVGTWVGIAPTTNGASAYGLLTWIAANPPIAQGIGTFAPSMGDGTAGSKFVEEASLGGWTRTGVGYTTIASRYDLAVQVAESQLPAGPNVSNIVLQDVCPTDLADHTTIVYDENVLQLVRNALDPANSLPVKCNSVVPLIHQSPLAAATPR</sequence>
<dbReference type="PANTHER" id="PTHR32015">
    <property type="entry name" value="FASTING INDUCED LIPASE"/>
    <property type="match status" value="1"/>
</dbReference>
<dbReference type="Proteomes" id="UP000535543">
    <property type="component" value="Unassembled WGS sequence"/>
</dbReference>
<feature type="chain" id="PRO_5033004951" evidence="1">
    <location>
        <begin position="31"/>
        <end position="321"/>
    </location>
</feature>
<reference evidence="2 3" key="2">
    <citation type="submission" date="2020-06" db="EMBL/GenBank/DDBJ databases">
        <title>Antribacter stalactiti gen. nov., sp. nov., a new member of the family Nacardiaceae isolated from a cave.</title>
        <authorList>
            <person name="Kim I.S."/>
        </authorList>
    </citation>
    <scope>NUCLEOTIDE SEQUENCE [LARGE SCALE GENOMIC DNA]</scope>
    <source>
        <strain evidence="2 3">YC2-7</strain>
    </source>
</reference>
<gene>
    <name evidence="2" type="ORF">FGL95_29675</name>
</gene>